<comment type="caution">
    <text evidence="1">The sequence shown here is derived from an EMBL/GenBank/DDBJ whole genome shotgun (WGS) entry which is preliminary data.</text>
</comment>
<sequence>MAIVAVGEIGAVSGGTVAGGTPPCFYQPCPRKFNLYSGLRRHLRTYSTAPNTSTKNVTADDADGNANDVIHEVSSHSDNDVNFSETTDQLLNCSVPLPDPNLPVNEAANFVSKLTSLGLPATTTQQIIDATNEFVNNIVWSMHNNDQDGSYEPKNYFQNFDSHYKREKYFEAQIVKPIEICLGQRHDQIWDQKSFFLQLSKKPVIF</sequence>
<accession>A0A5N4AJP3</accession>
<protein>
    <recommendedName>
        <fullName evidence="3">C2H2-type domain-containing protein</fullName>
    </recommendedName>
</protein>
<evidence type="ECO:0008006" key="3">
    <source>
        <dbReference type="Google" id="ProtNLM"/>
    </source>
</evidence>
<dbReference type="EMBL" id="VVIM01000006">
    <property type="protein sequence ID" value="KAB0797516.1"/>
    <property type="molecule type" value="Genomic_DNA"/>
</dbReference>
<keyword evidence="2" id="KW-1185">Reference proteome</keyword>
<dbReference type="Proteomes" id="UP000327044">
    <property type="component" value="Unassembled WGS sequence"/>
</dbReference>
<name>A0A5N4AJP3_PHOPY</name>
<dbReference type="AlphaFoldDB" id="A0A5N4AJP3"/>
<dbReference type="InParanoid" id="A0A5N4AJP3"/>
<reference evidence="1 2" key="1">
    <citation type="journal article" date="2018" name="Elife">
        <title>Firefly genomes illuminate parallel origins of bioluminescence in beetles.</title>
        <authorList>
            <person name="Fallon T.R."/>
            <person name="Lower S.E."/>
            <person name="Chang C.H."/>
            <person name="Bessho-Uehara M."/>
            <person name="Martin G.J."/>
            <person name="Bewick A.J."/>
            <person name="Behringer M."/>
            <person name="Debat H.J."/>
            <person name="Wong I."/>
            <person name="Day J.C."/>
            <person name="Suvorov A."/>
            <person name="Silva C.J."/>
            <person name="Stanger-Hall K.F."/>
            <person name="Hall D.W."/>
            <person name="Schmitz R.J."/>
            <person name="Nelson D.R."/>
            <person name="Lewis S.M."/>
            <person name="Shigenobu S."/>
            <person name="Bybee S.M."/>
            <person name="Larracuente A.M."/>
            <person name="Oba Y."/>
            <person name="Weng J.K."/>
        </authorList>
    </citation>
    <scope>NUCLEOTIDE SEQUENCE [LARGE SCALE GENOMIC DNA]</scope>
    <source>
        <strain evidence="1">1611_PpyrPB1</strain>
        <tissue evidence="1">Whole body</tissue>
    </source>
</reference>
<evidence type="ECO:0000313" key="1">
    <source>
        <dbReference type="EMBL" id="KAB0797516.1"/>
    </source>
</evidence>
<evidence type="ECO:0000313" key="2">
    <source>
        <dbReference type="Proteomes" id="UP000327044"/>
    </source>
</evidence>
<organism evidence="1 2">
    <name type="scientific">Photinus pyralis</name>
    <name type="common">Common eastern firefly</name>
    <name type="synonym">Lampyris pyralis</name>
    <dbReference type="NCBI Taxonomy" id="7054"/>
    <lineage>
        <taxon>Eukaryota</taxon>
        <taxon>Metazoa</taxon>
        <taxon>Ecdysozoa</taxon>
        <taxon>Arthropoda</taxon>
        <taxon>Hexapoda</taxon>
        <taxon>Insecta</taxon>
        <taxon>Pterygota</taxon>
        <taxon>Neoptera</taxon>
        <taxon>Endopterygota</taxon>
        <taxon>Coleoptera</taxon>
        <taxon>Polyphaga</taxon>
        <taxon>Elateriformia</taxon>
        <taxon>Elateroidea</taxon>
        <taxon>Lampyridae</taxon>
        <taxon>Lampyrinae</taxon>
        <taxon>Photinus</taxon>
    </lineage>
</organism>
<gene>
    <name evidence="1" type="ORF">PPYR_08509</name>
</gene>
<proteinExistence type="predicted"/>